<organism evidence="3 4">
    <name type="scientific">Anaeramoeba flamelloides</name>
    <dbReference type="NCBI Taxonomy" id="1746091"/>
    <lineage>
        <taxon>Eukaryota</taxon>
        <taxon>Metamonada</taxon>
        <taxon>Anaeramoebidae</taxon>
        <taxon>Anaeramoeba</taxon>
    </lineage>
</organism>
<protein>
    <submittedName>
        <fullName evidence="3">S-acyltransferase</fullName>
    </submittedName>
</protein>
<reference evidence="3" key="1">
    <citation type="submission" date="2022-08" db="EMBL/GenBank/DDBJ databases">
        <title>Novel sulfate-reducing endosymbionts in the free-living metamonad Anaeramoeba.</title>
        <authorList>
            <person name="Jerlstrom-Hultqvist J."/>
            <person name="Cepicka I."/>
            <person name="Gallot-Lavallee L."/>
            <person name="Salas-Leiva D."/>
            <person name="Curtis B.A."/>
            <person name="Zahonova K."/>
            <person name="Pipaliya S."/>
            <person name="Dacks J."/>
            <person name="Roger A.J."/>
        </authorList>
    </citation>
    <scope>NUCLEOTIDE SEQUENCE</scope>
    <source>
        <strain evidence="3">Schooner1</strain>
    </source>
</reference>
<keyword evidence="2" id="KW-0472">Membrane</keyword>
<accession>A0ABQ8Y818</accession>
<evidence type="ECO:0000256" key="1">
    <source>
        <dbReference type="SAM" id="MobiDB-lite"/>
    </source>
</evidence>
<gene>
    <name evidence="3" type="ORF">M0813_23607</name>
</gene>
<keyword evidence="2" id="KW-0812">Transmembrane</keyword>
<feature type="compositionally biased region" description="Acidic residues" evidence="1">
    <location>
        <begin position="262"/>
        <end position="273"/>
    </location>
</feature>
<evidence type="ECO:0000256" key="2">
    <source>
        <dbReference type="SAM" id="Phobius"/>
    </source>
</evidence>
<keyword evidence="2" id="KW-1133">Transmembrane helix</keyword>
<evidence type="ECO:0000313" key="3">
    <source>
        <dbReference type="EMBL" id="KAJ6240958.1"/>
    </source>
</evidence>
<dbReference type="EMBL" id="JAOAOG010000197">
    <property type="protein sequence ID" value="KAJ6240958.1"/>
    <property type="molecule type" value="Genomic_DNA"/>
</dbReference>
<keyword evidence="4" id="KW-1185">Reference proteome</keyword>
<comment type="caution">
    <text evidence="3">The sequence shown here is derived from an EMBL/GenBank/DDBJ whole genome shotgun (WGS) entry which is preliminary data.</text>
</comment>
<feature type="region of interest" description="Disordered" evidence="1">
    <location>
        <begin position="261"/>
        <end position="280"/>
    </location>
</feature>
<sequence length="330" mass="38483">MNLLEIQTTEKYPKAQDNSYHTKEKYHAHNPGNNKVFCKGRFQVGPDLFKLFLTIVGLNVPPILIIIFTFSDLKKDYQMIPTLVCYLIVMGLTDLFIILTAFMNPGIIKRFPFKYCLKKKKKDNLPKPKETVEIYQGTQKFVYNYCRRNESRDPDSNGGYAFGQTLLHSWWSILFILLDLKLAHYIFDLLIMHSKLISKATTTREKIKSVWADGKNPFDQGLLKNWLTLFSKIPPVKFSYTDYLTQNELASLQKELRYSSDSESDLEKSEDDAFSLSEDQTPVDIEDHTDSFDLVSLNRVKLVTNEIYDLNLEKWAMSENWFEVSEMEEI</sequence>
<name>A0ABQ8Y818_9EUKA</name>
<evidence type="ECO:0000313" key="4">
    <source>
        <dbReference type="Proteomes" id="UP001150062"/>
    </source>
</evidence>
<proteinExistence type="predicted"/>
<dbReference type="Proteomes" id="UP001150062">
    <property type="component" value="Unassembled WGS sequence"/>
</dbReference>
<feature type="transmembrane region" description="Helical" evidence="2">
    <location>
        <begin position="83"/>
        <end position="103"/>
    </location>
</feature>
<feature type="transmembrane region" description="Helical" evidence="2">
    <location>
        <begin position="51"/>
        <end position="71"/>
    </location>
</feature>